<organism evidence="2 3">
    <name type="scientific">Trinickia violacea</name>
    <dbReference type="NCBI Taxonomy" id="2571746"/>
    <lineage>
        <taxon>Bacteria</taxon>
        <taxon>Pseudomonadati</taxon>
        <taxon>Pseudomonadota</taxon>
        <taxon>Betaproteobacteria</taxon>
        <taxon>Burkholderiales</taxon>
        <taxon>Burkholderiaceae</taxon>
        <taxon>Trinickia</taxon>
    </lineage>
</organism>
<keyword evidence="3" id="KW-1185">Reference proteome</keyword>
<evidence type="ECO:0000313" key="2">
    <source>
        <dbReference type="EMBL" id="QCP48800.1"/>
    </source>
</evidence>
<dbReference type="KEGG" id="tvl:FAZ95_06100"/>
<dbReference type="OrthoDB" id="9801735at2"/>
<dbReference type="RefSeq" id="WP_137331631.1">
    <property type="nucleotide sequence ID" value="NZ_CP040077.1"/>
</dbReference>
<proteinExistence type="predicted"/>
<dbReference type="Gene3D" id="3.10.129.10">
    <property type="entry name" value="Hotdog Thioesterase"/>
    <property type="match status" value="1"/>
</dbReference>
<dbReference type="Proteomes" id="UP000298656">
    <property type="component" value="Chromosome 1"/>
</dbReference>
<sequence>MTREAPVSAEVVIVELADANALRSLIGAAPLTSGWVAIDQARVNVFADATGDRQWIHVDPERAARESPFGGAVAHGFLTLSLVPALLEKTVAMRQRMGVNYGLNRVRFTAPVPVGSRVRARFQVEGVTDVDGGGVQVIWNVTLEAESGAAGTGDKPVCVAEFITRHYF</sequence>
<evidence type="ECO:0000259" key="1">
    <source>
        <dbReference type="Pfam" id="PF01575"/>
    </source>
</evidence>
<dbReference type="PANTHER" id="PTHR42993:SF1">
    <property type="entry name" value="MAOC-LIKE DEHYDRATASE DOMAIN-CONTAINING PROTEIN"/>
    <property type="match status" value="1"/>
</dbReference>
<dbReference type="InterPro" id="IPR039375">
    <property type="entry name" value="NodN-like"/>
</dbReference>
<reference evidence="2 3" key="1">
    <citation type="submission" date="2019-05" db="EMBL/GenBank/DDBJ databases">
        <title>Burkholderia sp. DHOD12, isolated from subtropical forest soil.</title>
        <authorList>
            <person name="Gao Z.-H."/>
            <person name="Qiu L.-H."/>
        </authorList>
    </citation>
    <scope>NUCLEOTIDE SEQUENCE [LARGE SCALE GENOMIC DNA]</scope>
    <source>
        <strain evidence="2 3">DHOD12</strain>
    </source>
</reference>
<name>A0A4V1EH26_9BURK</name>
<dbReference type="Pfam" id="PF01575">
    <property type="entry name" value="MaoC_dehydratas"/>
    <property type="match status" value="1"/>
</dbReference>
<accession>A0A4V1EH26</accession>
<protein>
    <submittedName>
        <fullName evidence="2">MaoC family dehydratase</fullName>
    </submittedName>
</protein>
<dbReference type="SUPFAM" id="SSF54637">
    <property type="entry name" value="Thioesterase/thiol ester dehydrase-isomerase"/>
    <property type="match status" value="1"/>
</dbReference>
<dbReference type="PANTHER" id="PTHR42993">
    <property type="entry name" value="MAOC-LIKE DEHYDRATASE DOMAIN-CONTAINING PROTEIN"/>
    <property type="match status" value="1"/>
</dbReference>
<dbReference type="AlphaFoldDB" id="A0A4V1EH26"/>
<dbReference type="EMBL" id="CP040077">
    <property type="protein sequence ID" value="QCP48800.1"/>
    <property type="molecule type" value="Genomic_DNA"/>
</dbReference>
<dbReference type="InterPro" id="IPR002539">
    <property type="entry name" value="MaoC-like_dom"/>
</dbReference>
<dbReference type="InterPro" id="IPR029069">
    <property type="entry name" value="HotDog_dom_sf"/>
</dbReference>
<evidence type="ECO:0000313" key="3">
    <source>
        <dbReference type="Proteomes" id="UP000298656"/>
    </source>
</evidence>
<gene>
    <name evidence="2" type="ORF">FAZ95_06100</name>
</gene>
<feature type="domain" description="MaoC-like" evidence="1">
    <location>
        <begin position="25"/>
        <end position="133"/>
    </location>
</feature>
<dbReference type="CDD" id="cd03450">
    <property type="entry name" value="NodN"/>
    <property type="match status" value="1"/>
</dbReference>